<evidence type="ECO:0000256" key="10">
    <source>
        <dbReference type="SAM" id="Phobius"/>
    </source>
</evidence>
<keyword evidence="9 10" id="KW-0472">Membrane</keyword>
<evidence type="ECO:0000256" key="3">
    <source>
        <dbReference type="ARBA" id="ARBA00005738"/>
    </source>
</evidence>
<keyword evidence="12" id="KW-1185">Reference proteome</keyword>
<organism evidence="11 12">
    <name type="scientific">Komagataella pastoris</name>
    <name type="common">Yeast</name>
    <name type="synonym">Pichia pastoris</name>
    <dbReference type="NCBI Taxonomy" id="4922"/>
    <lineage>
        <taxon>Eukaryota</taxon>
        <taxon>Fungi</taxon>
        <taxon>Dikarya</taxon>
        <taxon>Ascomycota</taxon>
        <taxon>Saccharomycotina</taxon>
        <taxon>Pichiomycetes</taxon>
        <taxon>Pichiales</taxon>
        <taxon>Pichiaceae</taxon>
        <taxon>Komagataella</taxon>
    </lineage>
</organism>
<feature type="transmembrane region" description="Helical" evidence="10">
    <location>
        <begin position="117"/>
        <end position="136"/>
    </location>
</feature>
<evidence type="ECO:0000256" key="1">
    <source>
        <dbReference type="ARBA" id="ARBA00003246"/>
    </source>
</evidence>
<evidence type="ECO:0000256" key="2">
    <source>
        <dbReference type="ARBA" id="ARBA00004653"/>
    </source>
</evidence>
<dbReference type="OrthoDB" id="5591789at2759"/>
<feature type="transmembrane region" description="Helical" evidence="10">
    <location>
        <begin position="21"/>
        <end position="45"/>
    </location>
</feature>
<dbReference type="PANTHER" id="PTHR13314:SF2">
    <property type="entry name" value="CALCIUM CHANNEL FLOWER HOMOLOG"/>
    <property type="match status" value="1"/>
</dbReference>
<keyword evidence="7 10" id="KW-1133">Transmembrane helix</keyword>
<name>A0A1B2JJR8_PICPA</name>
<dbReference type="AlphaFoldDB" id="A0A1B2JJR8"/>
<sequence length="165" mass="18489">MAFTDYLNFKGLGEDFKSRNFSIYGQWIAIINIFFCLALGIANIFHFSLVIIFSIISIVQGLVVVFVEVPFLLKICPMSANFIEFINRFKQNWPRAGFYAGMALVQWLSLIVQTTSLIVVAVLFTLSAGCYAYAALAHQEFRNSNVVGDFDVEALPAEAVVRNIL</sequence>
<evidence type="ECO:0000313" key="11">
    <source>
        <dbReference type="EMBL" id="ANZ78118.1"/>
    </source>
</evidence>
<evidence type="ECO:0000256" key="5">
    <source>
        <dbReference type="ARBA" id="ARBA00020655"/>
    </source>
</evidence>
<dbReference type="SMART" id="SM01077">
    <property type="entry name" value="Cg6151-P"/>
    <property type="match status" value="1"/>
</dbReference>
<proteinExistence type="inferred from homology"/>
<evidence type="ECO:0000256" key="7">
    <source>
        <dbReference type="ARBA" id="ARBA00022989"/>
    </source>
</evidence>
<protein>
    <recommendedName>
        <fullName evidence="4">Golgi apparatus membrane protein TVP18</fullName>
    </recommendedName>
    <alternativeName>
        <fullName evidence="5">Golgi apparatus membrane protein tvp18</fullName>
    </alternativeName>
</protein>
<reference evidence="11 12" key="1">
    <citation type="submission" date="2016-02" db="EMBL/GenBank/DDBJ databases">
        <title>Comparative genomic and transcriptomic foundation for Pichia pastoris.</title>
        <authorList>
            <person name="Love K.R."/>
            <person name="Shah K.A."/>
            <person name="Whittaker C.A."/>
            <person name="Wu J."/>
            <person name="Bartlett M.C."/>
            <person name="Ma D."/>
            <person name="Leeson R.L."/>
            <person name="Priest M."/>
            <person name="Young S.K."/>
            <person name="Love J.C."/>
        </authorList>
    </citation>
    <scope>NUCLEOTIDE SEQUENCE [LARGE SCALE GENOMIC DNA]</scope>
    <source>
        <strain evidence="11 12">ATCC 28485</strain>
    </source>
</reference>
<evidence type="ECO:0000256" key="4">
    <source>
        <dbReference type="ARBA" id="ARBA00013563"/>
    </source>
</evidence>
<dbReference type="EMBL" id="CP014587">
    <property type="protein sequence ID" value="ANZ78118.1"/>
    <property type="molecule type" value="Genomic_DNA"/>
</dbReference>
<dbReference type="GO" id="GO:0016192">
    <property type="term" value="P:vesicle-mediated transport"/>
    <property type="evidence" value="ECO:0007669"/>
    <property type="project" value="TreeGrafter"/>
</dbReference>
<dbReference type="Proteomes" id="UP000094565">
    <property type="component" value="Chromosome 4"/>
</dbReference>
<comment type="subcellular location">
    <subcellularLocation>
        <location evidence="2">Golgi apparatus membrane</location>
        <topology evidence="2">Multi-pass membrane protein</topology>
    </subcellularLocation>
</comment>
<comment type="function">
    <text evidence="1">Golgi membrane protein involved in vesicular trafficking.</text>
</comment>
<evidence type="ECO:0000256" key="8">
    <source>
        <dbReference type="ARBA" id="ARBA00023034"/>
    </source>
</evidence>
<comment type="similarity">
    <text evidence="3">Belongs to the TVP18 family.</text>
</comment>
<dbReference type="Pfam" id="PF10233">
    <property type="entry name" value="Cg6151-P"/>
    <property type="match status" value="1"/>
</dbReference>
<evidence type="ECO:0000256" key="9">
    <source>
        <dbReference type="ARBA" id="ARBA00023136"/>
    </source>
</evidence>
<dbReference type="GO" id="GO:0000139">
    <property type="term" value="C:Golgi membrane"/>
    <property type="evidence" value="ECO:0007669"/>
    <property type="project" value="UniProtKB-SubCell"/>
</dbReference>
<keyword evidence="6 10" id="KW-0812">Transmembrane</keyword>
<feature type="transmembrane region" description="Helical" evidence="10">
    <location>
        <begin position="51"/>
        <end position="73"/>
    </location>
</feature>
<dbReference type="PANTHER" id="PTHR13314">
    <property type="entry name" value="CALCIUM CHANNEL FLOWER HOMOLOG"/>
    <property type="match status" value="1"/>
</dbReference>
<keyword evidence="8" id="KW-0333">Golgi apparatus</keyword>
<evidence type="ECO:0000256" key="6">
    <source>
        <dbReference type="ARBA" id="ARBA00022692"/>
    </source>
</evidence>
<accession>A0A1B2JJR8</accession>
<dbReference type="InterPro" id="IPR019365">
    <property type="entry name" value="TVP18/Ca-channel_flower"/>
</dbReference>
<gene>
    <name evidence="11" type="primary">TVP18</name>
    <name evidence="11" type="ORF">ATY40_BA7505023</name>
</gene>
<evidence type="ECO:0000313" key="12">
    <source>
        <dbReference type="Proteomes" id="UP000094565"/>
    </source>
</evidence>